<dbReference type="Proteomes" id="UP001305414">
    <property type="component" value="Unassembled WGS sequence"/>
</dbReference>
<proteinExistence type="predicted"/>
<gene>
    <name evidence="1" type="ORF">RRF57_009491</name>
</gene>
<comment type="caution">
    <text evidence="1">The sequence shown here is derived from an EMBL/GenBank/DDBJ whole genome shotgun (WGS) entry which is preliminary data.</text>
</comment>
<keyword evidence="2" id="KW-1185">Reference proteome</keyword>
<name>A0AAN7UR03_9PEZI</name>
<sequence>MATNFVEMLAKYSPNIGPLEPYSGHIVVADLDNLLQTVRARRVIGTGHLDLVPAHLGKSLGKVNDCLAMKIGGIAEDAINTLNHFVRPALKSNDRRETLRTRIRAISSSC</sequence>
<protein>
    <submittedName>
        <fullName evidence="1">Uncharacterized protein</fullName>
    </submittedName>
</protein>
<reference evidence="1 2" key="1">
    <citation type="submission" date="2023-10" db="EMBL/GenBank/DDBJ databases">
        <title>Draft genome sequence of Xylaria bambusicola isolate GMP-LS, the root and basal stem rot pathogen of sugarcane in Indonesia.</title>
        <authorList>
            <person name="Selvaraj P."/>
            <person name="Muralishankar V."/>
            <person name="Muruganantham S."/>
            <person name="Sp S."/>
            <person name="Haryani S."/>
            <person name="Lau K.J.X."/>
            <person name="Naqvi N.I."/>
        </authorList>
    </citation>
    <scope>NUCLEOTIDE SEQUENCE [LARGE SCALE GENOMIC DNA]</scope>
    <source>
        <strain evidence="1">GMP-LS</strain>
    </source>
</reference>
<evidence type="ECO:0000313" key="2">
    <source>
        <dbReference type="Proteomes" id="UP001305414"/>
    </source>
</evidence>
<dbReference type="EMBL" id="JAWHQM010000035">
    <property type="protein sequence ID" value="KAK5633777.1"/>
    <property type="molecule type" value="Genomic_DNA"/>
</dbReference>
<accession>A0AAN7UR03</accession>
<organism evidence="1 2">
    <name type="scientific">Xylaria bambusicola</name>
    <dbReference type="NCBI Taxonomy" id="326684"/>
    <lineage>
        <taxon>Eukaryota</taxon>
        <taxon>Fungi</taxon>
        <taxon>Dikarya</taxon>
        <taxon>Ascomycota</taxon>
        <taxon>Pezizomycotina</taxon>
        <taxon>Sordariomycetes</taxon>
        <taxon>Xylariomycetidae</taxon>
        <taxon>Xylariales</taxon>
        <taxon>Xylariaceae</taxon>
        <taxon>Xylaria</taxon>
    </lineage>
</organism>
<evidence type="ECO:0000313" key="1">
    <source>
        <dbReference type="EMBL" id="KAK5633777.1"/>
    </source>
</evidence>
<dbReference type="AlphaFoldDB" id="A0AAN7UR03"/>